<dbReference type="AlphaFoldDB" id="A0A2W1NIU4"/>
<feature type="domain" description="Metallo-beta-lactamase" evidence="5">
    <location>
        <begin position="92"/>
        <end position="316"/>
    </location>
</feature>
<protein>
    <submittedName>
        <fullName evidence="6">MBL fold metallo-hydrolase</fullName>
    </submittedName>
</protein>
<proteinExistence type="inferred from homology"/>
<evidence type="ECO:0000313" key="6">
    <source>
        <dbReference type="EMBL" id="PZE17876.1"/>
    </source>
</evidence>
<dbReference type="Proteomes" id="UP000249248">
    <property type="component" value="Unassembled WGS sequence"/>
</dbReference>
<reference evidence="6 7" key="1">
    <citation type="submission" date="2018-06" db="EMBL/GenBank/DDBJ databases">
        <title>The draft genome sequence of Crocinitomix sp. SM1701.</title>
        <authorList>
            <person name="Zhang X."/>
        </authorList>
    </citation>
    <scope>NUCLEOTIDE SEQUENCE [LARGE SCALE GENOMIC DNA]</scope>
    <source>
        <strain evidence="6 7">SM1701</strain>
    </source>
</reference>
<keyword evidence="2" id="KW-0479">Metal-binding</keyword>
<accession>A0A2W1NIU4</accession>
<organism evidence="6 7">
    <name type="scientific">Putridiphycobacter roseus</name>
    <dbReference type="NCBI Taxonomy" id="2219161"/>
    <lineage>
        <taxon>Bacteria</taxon>
        <taxon>Pseudomonadati</taxon>
        <taxon>Bacteroidota</taxon>
        <taxon>Flavobacteriia</taxon>
        <taxon>Flavobacteriales</taxon>
        <taxon>Crocinitomicaceae</taxon>
        <taxon>Putridiphycobacter</taxon>
    </lineage>
</organism>
<dbReference type="PANTHER" id="PTHR42978">
    <property type="entry name" value="QUORUM-QUENCHING LACTONASE YTNP-RELATED-RELATED"/>
    <property type="match status" value="1"/>
</dbReference>
<keyword evidence="7" id="KW-1185">Reference proteome</keyword>
<evidence type="ECO:0000259" key="5">
    <source>
        <dbReference type="SMART" id="SM00849"/>
    </source>
</evidence>
<dbReference type="InterPro" id="IPR036866">
    <property type="entry name" value="RibonucZ/Hydroxyglut_hydro"/>
</dbReference>
<gene>
    <name evidence="6" type="ORF">DNU06_04460</name>
</gene>
<dbReference type="SMART" id="SM00849">
    <property type="entry name" value="Lactamase_B"/>
    <property type="match status" value="1"/>
</dbReference>
<dbReference type="Pfam" id="PF00753">
    <property type="entry name" value="Lactamase_B"/>
    <property type="match status" value="1"/>
</dbReference>
<dbReference type="Gene3D" id="3.60.15.10">
    <property type="entry name" value="Ribonuclease Z/Hydroxyacylglutathione hydrolase-like"/>
    <property type="match status" value="1"/>
</dbReference>
<dbReference type="InterPro" id="IPR051013">
    <property type="entry name" value="MBL_superfamily_lactonases"/>
</dbReference>
<dbReference type="InterPro" id="IPR001279">
    <property type="entry name" value="Metallo-B-lactamas"/>
</dbReference>
<evidence type="ECO:0000256" key="1">
    <source>
        <dbReference type="ARBA" id="ARBA00007749"/>
    </source>
</evidence>
<name>A0A2W1NIU4_9FLAO</name>
<comment type="caution">
    <text evidence="6">The sequence shown here is derived from an EMBL/GenBank/DDBJ whole genome shotgun (WGS) entry which is preliminary data.</text>
</comment>
<keyword evidence="3 6" id="KW-0378">Hydrolase</keyword>
<evidence type="ECO:0000313" key="7">
    <source>
        <dbReference type="Proteomes" id="UP000249248"/>
    </source>
</evidence>
<dbReference type="CDD" id="cd07730">
    <property type="entry name" value="metallo-hydrolase-like_MBL-fold"/>
    <property type="match status" value="1"/>
</dbReference>
<dbReference type="PROSITE" id="PS51257">
    <property type="entry name" value="PROKAR_LIPOPROTEIN"/>
    <property type="match status" value="1"/>
</dbReference>
<comment type="similarity">
    <text evidence="1">Belongs to the metallo-beta-lactamase superfamily.</text>
</comment>
<sequence length="332" mass="38044">MLLLCRIIKHSQMKKIKIISSTLFVIVISCFIPSCSSTIDISNYPSPSFTKETKPLNNEVAFSLSIIETGYAQTREAFVYEGGSLFKKRRLSHVSILIQHPKGTFVFDTGLGSEIEGQFHDNFSFLDRQFFKFTKTSSLRETLTKNEFNPDDVDFIIPTHLHYDHAGGIEDFPKAEVWTTKAEYDHAFDEAASSSAFIKSQYDADFIQWKFMDFDSIPYEIFQESYDVFKDGTVVLVKLPGHTKGSIGMFVNLQSGKRYFFTGDLTWAVEAFSSLSEKHAVPRKKVDGDREQVKETIVMMHHLMQEKPTLHIVPAHDYNAQKNIARFPEVEW</sequence>
<evidence type="ECO:0000256" key="3">
    <source>
        <dbReference type="ARBA" id="ARBA00022801"/>
    </source>
</evidence>
<evidence type="ECO:0000256" key="4">
    <source>
        <dbReference type="ARBA" id="ARBA00022833"/>
    </source>
</evidence>
<dbReference type="SUPFAM" id="SSF56281">
    <property type="entry name" value="Metallo-hydrolase/oxidoreductase"/>
    <property type="match status" value="1"/>
</dbReference>
<dbReference type="GO" id="GO:0016787">
    <property type="term" value="F:hydrolase activity"/>
    <property type="evidence" value="ECO:0007669"/>
    <property type="project" value="UniProtKB-KW"/>
</dbReference>
<evidence type="ECO:0000256" key="2">
    <source>
        <dbReference type="ARBA" id="ARBA00022723"/>
    </source>
</evidence>
<dbReference type="GO" id="GO:0046872">
    <property type="term" value="F:metal ion binding"/>
    <property type="evidence" value="ECO:0007669"/>
    <property type="project" value="UniProtKB-KW"/>
</dbReference>
<keyword evidence="4" id="KW-0862">Zinc</keyword>
<dbReference type="PANTHER" id="PTHR42978:SF3">
    <property type="entry name" value="BLR3078 PROTEIN"/>
    <property type="match status" value="1"/>
</dbReference>
<dbReference type="EMBL" id="QKSB01000002">
    <property type="protein sequence ID" value="PZE17876.1"/>
    <property type="molecule type" value="Genomic_DNA"/>
</dbReference>